<comment type="subcellular location">
    <subcellularLocation>
        <location evidence="2">Membrane</location>
    </subcellularLocation>
</comment>
<dbReference type="GO" id="GO:0019373">
    <property type="term" value="P:epoxygenase P450 pathway"/>
    <property type="evidence" value="ECO:0000318"/>
    <property type="project" value="GO_Central"/>
</dbReference>
<dbReference type="GO" id="GO:0006805">
    <property type="term" value="P:xenobiotic metabolic process"/>
    <property type="evidence" value="ECO:0000318"/>
    <property type="project" value="GO_Central"/>
</dbReference>
<dbReference type="AlphaFoldDB" id="A0A803KDQ6"/>
<feature type="binding site" description="axial binding residue" evidence="9">
    <location>
        <position position="457"/>
    </location>
    <ligand>
        <name>heme</name>
        <dbReference type="ChEBI" id="CHEBI:30413"/>
    </ligand>
    <ligandPart>
        <name>Fe</name>
        <dbReference type="ChEBI" id="CHEBI:18248"/>
    </ligandPart>
</feature>
<dbReference type="Pfam" id="PF00067">
    <property type="entry name" value="p450"/>
    <property type="match status" value="1"/>
</dbReference>
<keyword evidence="10" id="KW-0503">Monooxygenase</keyword>
<dbReference type="GO" id="GO:0005737">
    <property type="term" value="C:cytoplasm"/>
    <property type="evidence" value="ECO:0000318"/>
    <property type="project" value="GO_Central"/>
</dbReference>
<dbReference type="AGR" id="Xenbase:XB-GENE-5880542"/>
<keyword evidence="4 9" id="KW-0349">Heme</keyword>
<dbReference type="Proteomes" id="UP000008143">
    <property type="component" value="Chromosome 6"/>
</dbReference>
<dbReference type="OrthoDB" id="2789670at2759"/>
<dbReference type="RefSeq" id="XP_031760017.1">
    <property type="nucleotide sequence ID" value="XM_031904157.1"/>
</dbReference>
<dbReference type="OMA" id="GKDAEFM"/>
<dbReference type="InterPro" id="IPR017972">
    <property type="entry name" value="Cyt_P450_CS"/>
</dbReference>
<feature type="transmembrane region" description="Helical" evidence="11">
    <location>
        <begin position="26"/>
        <end position="46"/>
    </location>
</feature>
<keyword evidence="6 10" id="KW-0560">Oxidoreductase</keyword>
<keyword evidence="11" id="KW-0812">Transmembrane</keyword>
<dbReference type="InterPro" id="IPR001128">
    <property type="entry name" value="Cyt_P450"/>
</dbReference>
<evidence type="ECO:0000256" key="10">
    <source>
        <dbReference type="RuleBase" id="RU000461"/>
    </source>
</evidence>
<evidence type="ECO:0000256" key="3">
    <source>
        <dbReference type="ARBA" id="ARBA00010617"/>
    </source>
</evidence>
<keyword evidence="5 9" id="KW-0479">Metal-binding</keyword>
<dbReference type="PRINTS" id="PR01686">
    <property type="entry name" value="EP450ICYP2D"/>
</dbReference>
<dbReference type="GO" id="GO:0020037">
    <property type="term" value="F:heme binding"/>
    <property type="evidence" value="ECO:0000318"/>
    <property type="project" value="GO_Central"/>
</dbReference>
<reference evidence="12" key="2">
    <citation type="submission" date="2021-03" db="UniProtKB">
        <authorList>
            <consortium name="Ensembl"/>
        </authorList>
    </citation>
    <scope>IDENTIFICATION</scope>
</reference>
<evidence type="ECO:0000313" key="15">
    <source>
        <dbReference type="Xenbase" id="XB-GENE-5880542"/>
    </source>
</evidence>
<keyword evidence="11" id="KW-1133">Transmembrane helix</keyword>
<evidence type="ECO:0000256" key="9">
    <source>
        <dbReference type="PIRSR" id="PIRSR602401-1"/>
    </source>
</evidence>
<evidence type="ECO:0000313" key="12">
    <source>
        <dbReference type="Ensembl" id="ENSXETP00000118532"/>
    </source>
</evidence>
<name>A0A803KDQ6_XENTR</name>
<dbReference type="PROSITE" id="PS00086">
    <property type="entry name" value="CYTOCHROME_P450"/>
    <property type="match status" value="1"/>
</dbReference>
<dbReference type="GO" id="GO:0005506">
    <property type="term" value="F:iron ion binding"/>
    <property type="evidence" value="ECO:0007669"/>
    <property type="project" value="InterPro"/>
</dbReference>
<dbReference type="InterPro" id="IPR036396">
    <property type="entry name" value="Cyt_P450_sf"/>
</dbReference>
<evidence type="ECO:0000256" key="7">
    <source>
        <dbReference type="ARBA" id="ARBA00023004"/>
    </source>
</evidence>
<evidence type="ECO:0000256" key="5">
    <source>
        <dbReference type="ARBA" id="ARBA00022723"/>
    </source>
</evidence>
<dbReference type="SUPFAM" id="SSF48264">
    <property type="entry name" value="Cytochrome P450"/>
    <property type="match status" value="1"/>
</dbReference>
<keyword evidence="13" id="KW-1185">Reference proteome</keyword>
<protein>
    <submittedName>
        <fullName evidence="14">Cytochrome P450 2C20</fullName>
    </submittedName>
    <submittedName>
        <fullName evidence="12">Cytochrome P450 2C31-like</fullName>
    </submittedName>
</protein>
<proteinExistence type="inferred from homology"/>
<dbReference type="InterPro" id="IPR008069">
    <property type="entry name" value="Cyt_P450_E_grp-I_CYP2D-like"/>
</dbReference>
<dbReference type="Ensembl" id="ENSXETT00000122996">
    <property type="protein sequence ID" value="ENSXETP00000118532"/>
    <property type="gene ID" value="ENSXETG00000005288"/>
</dbReference>
<evidence type="ECO:0000313" key="13">
    <source>
        <dbReference type="Proteomes" id="UP000008143"/>
    </source>
</evidence>
<dbReference type="KEGG" id="xtr:100497460"/>
<evidence type="ECO:0000256" key="2">
    <source>
        <dbReference type="ARBA" id="ARBA00004370"/>
    </source>
</evidence>
<dbReference type="GO" id="GO:0008392">
    <property type="term" value="F:arachidonate epoxygenase activity"/>
    <property type="evidence" value="ECO:0000318"/>
    <property type="project" value="GO_Central"/>
</dbReference>
<dbReference type="InterPro" id="IPR002401">
    <property type="entry name" value="Cyt_P450_E_grp-I"/>
</dbReference>
<dbReference type="Bgee" id="ENSXETG00000005288">
    <property type="expression patterns" value="Expressed in liver and 4 other cell types or tissues"/>
</dbReference>
<dbReference type="PRINTS" id="PR00385">
    <property type="entry name" value="P450"/>
</dbReference>
<dbReference type="Xenbase" id="XB-GENE-5880542">
    <property type="gene designation" value="XB5880541"/>
</dbReference>
<keyword evidence="8 11" id="KW-0472">Membrane</keyword>
<dbReference type="GeneTree" id="ENSGT00940000165584"/>
<organism evidence="12">
    <name type="scientific">Xenopus tropicalis</name>
    <name type="common">Western clawed frog</name>
    <name type="synonym">Silurana tropicalis</name>
    <dbReference type="NCBI Taxonomy" id="8364"/>
    <lineage>
        <taxon>Eukaryota</taxon>
        <taxon>Metazoa</taxon>
        <taxon>Chordata</taxon>
        <taxon>Craniata</taxon>
        <taxon>Vertebrata</taxon>
        <taxon>Euteleostomi</taxon>
        <taxon>Amphibia</taxon>
        <taxon>Batrachia</taxon>
        <taxon>Anura</taxon>
        <taxon>Pipoidea</taxon>
        <taxon>Pipidae</taxon>
        <taxon>Xenopodinae</taxon>
        <taxon>Xenopus</taxon>
        <taxon>Silurana</taxon>
    </lineage>
</organism>
<comment type="cofactor">
    <cofactor evidence="1 9">
        <name>heme</name>
        <dbReference type="ChEBI" id="CHEBI:30413"/>
    </cofactor>
</comment>
<evidence type="ECO:0000256" key="4">
    <source>
        <dbReference type="ARBA" id="ARBA00022617"/>
    </source>
</evidence>
<keyword evidence="7 9" id="KW-0408">Iron</keyword>
<dbReference type="PANTHER" id="PTHR24300">
    <property type="entry name" value="CYTOCHROME P450 508A4-RELATED"/>
    <property type="match status" value="1"/>
</dbReference>
<evidence type="ECO:0000313" key="14">
    <source>
        <dbReference type="RefSeq" id="XP_031760017.1"/>
    </source>
</evidence>
<reference evidence="12" key="1">
    <citation type="journal article" date="2010" name="Science">
        <title>The genome of the Western clawed frog Xenopus tropicalis.</title>
        <authorList>
            <person name="Hellsten U."/>
            <person name="Harland R.M."/>
            <person name="Gilchrist M.J."/>
            <person name="Hendrix D."/>
            <person name="Jurka J."/>
            <person name="Kapitonov V."/>
            <person name="Ovcharenko I."/>
            <person name="Putnam N.H."/>
            <person name="Shu S."/>
            <person name="Taher L."/>
            <person name="Blitz I.L."/>
            <person name="Blumberg B."/>
            <person name="Dichmann D.S."/>
            <person name="Dubchak I."/>
            <person name="Amaya E."/>
            <person name="Detter J.C."/>
            <person name="Fletcher R."/>
            <person name="Gerhard D.S."/>
            <person name="Goodstein D."/>
            <person name="Graves T."/>
            <person name="Grigoriev I.V."/>
            <person name="Grimwood J."/>
            <person name="Kawashima T."/>
            <person name="Lindquist E."/>
            <person name="Lucas S.M."/>
            <person name="Mead P.E."/>
            <person name="Mitros T."/>
            <person name="Ogino H."/>
            <person name="Ohta Y."/>
            <person name="Poliakov A.V."/>
            <person name="Pollet N."/>
            <person name="Robert J."/>
            <person name="Salamov A."/>
            <person name="Sater A.K."/>
            <person name="Schmutz J."/>
            <person name="Terry A."/>
            <person name="Vize P.D."/>
            <person name="Warren W.C."/>
            <person name="Wells D."/>
            <person name="Wills A."/>
            <person name="Wilson R.K."/>
            <person name="Zimmerman L.B."/>
            <person name="Zorn A.M."/>
            <person name="Grainger R."/>
            <person name="Grammer T."/>
            <person name="Khokha M.K."/>
            <person name="Richardson P.M."/>
            <person name="Rokhsar D.S."/>
        </authorList>
    </citation>
    <scope>NUCLEOTIDE SEQUENCE [LARGE SCALE GENOMIC DNA]</scope>
    <source>
        <strain evidence="12">Nigerian</strain>
    </source>
</reference>
<evidence type="ECO:0000256" key="11">
    <source>
        <dbReference type="SAM" id="Phobius"/>
    </source>
</evidence>
<sequence>MDNLQPPPPQCFIICATGHLKTMDVLSGLTLFLIFLLTLLFLSALWKQQKRSSVLPPGPTPIPLLGTPRYVTFNIICKHFPKLQEKYGNVFTIWQLGDPIVILCGYKMVREALINHAEEFSQRPTLPLGDELTKGYNFQSSTTHWRHFRRFILTTLRNIGVGKAPVEERSFMEAQQLIEAMSQMEGKPFNPIGLLGCAVFNMMSFVLFGKRFDYKDKKLHDLISNTRNHINNVLSRTSQIINTFPIILKFPFLWKMHCKDTLCLQSFVEEQIQSHKENRDKPRDFIDFFLQKIKKEEGNGDSIFCDTSLHMFITGLLAAGTDTTTSTLKYCLARIAQFPEIQAKVQQEIDDVTGSQRPPGLSDRPHLPYTNAVIHELQRHLDLAPTGFYHALSKDTEFQGFTLHKGTRVIPYLSSVLFDPTQWETPDEFNPGHFLDEKGQFRAKPAFMAFSAGKRECLGVSLARMEIFLFFSALLQKFTFCPTTGQRLSPRPPIPTKFHFILTSQIKAVLRSSKAA</sequence>
<dbReference type="FunFam" id="1.10.630.10:FF:000381">
    <property type="entry name" value="Uncharacterized protein"/>
    <property type="match status" value="1"/>
</dbReference>
<dbReference type="InterPro" id="IPR050182">
    <property type="entry name" value="Cytochrome_P450_fam2"/>
</dbReference>
<dbReference type="Gene3D" id="1.10.630.10">
    <property type="entry name" value="Cytochrome P450"/>
    <property type="match status" value="1"/>
</dbReference>
<gene>
    <name evidence="12 15" type="primary">XB5880541</name>
    <name evidence="14" type="synonym">LOC100497460</name>
</gene>
<evidence type="ECO:0000256" key="6">
    <source>
        <dbReference type="ARBA" id="ARBA00023002"/>
    </source>
</evidence>
<dbReference type="PRINTS" id="PR00463">
    <property type="entry name" value="EP450I"/>
</dbReference>
<reference evidence="14" key="3">
    <citation type="submission" date="2025-04" db="UniProtKB">
        <authorList>
            <consortium name="RefSeq"/>
        </authorList>
    </citation>
    <scope>IDENTIFICATION</scope>
    <source>
        <strain evidence="14">Nigerian</strain>
        <tissue evidence="14">Liver and blood</tissue>
    </source>
</reference>
<accession>A0A803KDQ6</accession>
<dbReference type="GO" id="GO:0016020">
    <property type="term" value="C:membrane"/>
    <property type="evidence" value="ECO:0007669"/>
    <property type="project" value="UniProtKB-SubCell"/>
</dbReference>
<feature type="transmembrane region" description="Helical" evidence="11">
    <location>
        <begin position="189"/>
        <end position="208"/>
    </location>
</feature>
<dbReference type="GO" id="GO:0016712">
    <property type="term" value="F:oxidoreductase activity, acting on paired donors, with incorporation or reduction of molecular oxygen, reduced flavin or flavoprotein as one donor, and incorporation of one atom of oxygen"/>
    <property type="evidence" value="ECO:0000318"/>
    <property type="project" value="GO_Central"/>
</dbReference>
<evidence type="ECO:0000256" key="8">
    <source>
        <dbReference type="ARBA" id="ARBA00023136"/>
    </source>
</evidence>
<evidence type="ECO:0000256" key="1">
    <source>
        <dbReference type="ARBA" id="ARBA00001971"/>
    </source>
</evidence>
<comment type="similarity">
    <text evidence="3 10">Belongs to the cytochrome P450 family.</text>
</comment>
<dbReference type="PANTHER" id="PTHR24300:SF425">
    <property type="entry name" value="CYTOCHROME P450 2C20"/>
    <property type="match status" value="1"/>
</dbReference>